<name>A0A8J7MEB8_9BACT</name>
<dbReference type="GO" id="GO:0000155">
    <property type="term" value="F:phosphorelay sensor kinase activity"/>
    <property type="evidence" value="ECO:0007669"/>
    <property type="project" value="InterPro"/>
</dbReference>
<evidence type="ECO:0000259" key="8">
    <source>
        <dbReference type="PROSITE" id="PS50109"/>
    </source>
</evidence>
<accession>A0A8J7MEB8</accession>
<dbReference type="InterPro" id="IPR050351">
    <property type="entry name" value="BphY/WalK/GraS-like"/>
</dbReference>
<keyword evidence="3" id="KW-0597">Phosphoprotein</keyword>
<feature type="domain" description="Histidine kinase" evidence="8">
    <location>
        <begin position="134"/>
        <end position="355"/>
    </location>
</feature>
<dbReference type="FunFam" id="3.30.565.10:FF:000006">
    <property type="entry name" value="Sensor histidine kinase WalK"/>
    <property type="match status" value="1"/>
</dbReference>
<evidence type="ECO:0000256" key="2">
    <source>
        <dbReference type="ARBA" id="ARBA00012438"/>
    </source>
</evidence>
<evidence type="ECO:0000256" key="6">
    <source>
        <dbReference type="ARBA" id="ARBA00023012"/>
    </source>
</evidence>
<dbReference type="Pfam" id="PF02518">
    <property type="entry name" value="HATPase_c"/>
    <property type="match status" value="1"/>
</dbReference>
<dbReference type="InterPro" id="IPR036097">
    <property type="entry name" value="HisK_dim/P_sf"/>
</dbReference>
<organism evidence="9 10">
    <name type="scientific">Persicirhabdus sediminis</name>
    <dbReference type="NCBI Taxonomy" id="454144"/>
    <lineage>
        <taxon>Bacteria</taxon>
        <taxon>Pseudomonadati</taxon>
        <taxon>Verrucomicrobiota</taxon>
        <taxon>Verrucomicrobiia</taxon>
        <taxon>Verrucomicrobiales</taxon>
        <taxon>Verrucomicrobiaceae</taxon>
        <taxon>Persicirhabdus</taxon>
    </lineage>
</organism>
<dbReference type="Gene3D" id="1.10.287.130">
    <property type="match status" value="1"/>
</dbReference>
<dbReference type="SMART" id="SM00388">
    <property type="entry name" value="HisKA"/>
    <property type="match status" value="1"/>
</dbReference>
<dbReference type="InterPro" id="IPR003661">
    <property type="entry name" value="HisK_dim/P_dom"/>
</dbReference>
<dbReference type="InterPro" id="IPR003594">
    <property type="entry name" value="HATPase_dom"/>
</dbReference>
<dbReference type="InterPro" id="IPR013656">
    <property type="entry name" value="PAS_4"/>
</dbReference>
<dbReference type="RefSeq" id="WP_200311837.1">
    <property type="nucleotide sequence ID" value="NZ_JAENIM010000041.1"/>
</dbReference>
<dbReference type="EC" id="2.7.13.3" evidence="2"/>
<evidence type="ECO:0000313" key="9">
    <source>
        <dbReference type="EMBL" id="MBK1791822.1"/>
    </source>
</evidence>
<dbReference type="Gene3D" id="3.30.565.10">
    <property type="entry name" value="Histidine kinase-like ATPase, C-terminal domain"/>
    <property type="match status" value="1"/>
</dbReference>
<dbReference type="EMBL" id="JAENIM010000041">
    <property type="protein sequence ID" value="MBK1791822.1"/>
    <property type="molecule type" value="Genomic_DNA"/>
</dbReference>
<dbReference type="AlphaFoldDB" id="A0A8J7MEB8"/>
<dbReference type="InterPro" id="IPR005467">
    <property type="entry name" value="His_kinase_dom"/>
</dbReference>
<proteinExistence type="predicted"/>
<dbReference type="GO" id="GO:0004721">
    <property type="term" value="F:phosphoprotein phosphatase activity"/>
    <property type="evidence" value="ECO:0007669"/>
    <property type="project" value="TreeGrafter"/>
</dbReference>
<dbReference type="Pfam" id="PF08448">
    <property type="entry name" value="PAS_4"/>
    <property type="match status" value="1"/>
</dbReference>
<evidence type="ECO:0000256" key="5">
    <source>
        <dbReference type="ARBA" id="ARBA00022777"/>
    </source>
</evidence>
<dbReference type="PANTHER" id="PTHR45453:SF1">
    <property type="entry name" value="PHOSPHATE REGULON SENSOR PROTEIN PHOR"/>
    <property type="match status" value="1"/>
</dbReference>
<dbReference type="Pfam" id="PF00512">
    <property type="entry name" value="HisKA"/>
    <property type="match status" value="1"/>
</dbReference>
<keyword evidence="6" id="KW-0902">Two-component regulatory system</keyword>
<dbReference type="SUPFAM" id="SSF55785">
    <property type="entry name" value="PYP-like sensor domain (PAS domain)"/>
    <property type="match status" value="1"/>
</dbReference>
<keyword evidence="10" id="KW-1185">Reference proteome</keyword>
<dbReference type="SUPFAM" id="SSF55874">
    <property type="entry name" value="ATPase domain of HSP90 chaperone/DNA topoisomerase II/histidine kinase"/>
    <property type="match status" value="1"/>
</dbReference>
<dbReference type="PRINTS" id="PR00344">
    <property type="entry name" value="BCTRLSENSOR"/>
</dbReference>
<reference evidence="9" key="1">
    <citation type="submission" date="2021-01" db="EMBL/GenBank/DDBJ databases">
        <title>Modified the classification status of verrucomicrobia.</title>
        <authorList>
            <person name="Feng X."/>
        </authorList>
    </citation>
    <scope>NUCLEOTIDE SEQUENCE</scope>
    <source>
        <strain evidence="9">_KCTC 22039</strain>
    </source>
</reference>
<dbReference type="SUPFAM" id="SSF47384">
    <property type="entry name" value="Homodimeric domain of signal transducing histidine kinase"/>
    <property type="match status" value="1"/>
</dbReference>
<evidence type="ECO:0000256" key="3">
    <source>
        <dbReference type="ARBA" id="ARBA00022553"/>
    </source>
</evidence>
<dbReference type="GO" id="GO:0016036">
    <property type="term" value="P:cellular response to phosphate starvation"/>
    <property type="evidence" value="ECO:0007669"/>
    <property type="project" value="TreeGrafter"/>
</dbReference>
<dbReference type="Proteomes" id="UP000624703">
    <property type="component" value="Unassembled WGS sequence"/>
</dbReference>
<dbReference type="PROSITE" id="PS50109">
    <property type="entry name" value="HIS_KIN"/>
    <property type="match status" value="1"/>
</dbReference>
<dbReference type="InterPro" id="IPR036890">
    <property type="entry name" value="HATPase_C_sf"/>
</dbReference>
<dbReference type="InterPro" id="IPR035965">
    <property type="entry name" value="PAS-like_dom_sf"/>
</dbReference>
<keyword evidence="7" id="KW-0472">Membrane</keyword>
<evidence type="ECO:0000256" key="1">
    <source>
        <dbReference type="ARBA" id="ARBA00000085"/>
    </source>
</evidence>
<evidence type="ECO:0000313" key="10">
    <source>
        <dbReference type="Proteomes" id="UP000624703"/>
    </source>
</evidence>
<evidence type="ECO:0000256" key="7">
    <source>
        <dbReference type="ARBA" id="ARBA00023136"/>
    </source>
</evidence>
<dbReference type="GO" id="GO:0005886">
    <property type="term" value="C:plasma membrane"/>
    <property type="evidence" value="ECO:0007669"/>
    <property type="project" value="TreeGrafter"/>
</dbReference>
<keyword evidence="5" id="KW-0418">Kinase</keyword>
<comment type="caution">
    <text evidence="9">The sequence shown here is derived from an EMBL/GenBank/DDBJ whole genome shotgun (WGS) entry which is preliminary data.</text>
</comment>
<dbReference type="FunFam" id="1.10.287.130:FF:000001">
    <property type="entry name" value="Two-component sensor histidine kinase"/>
    <property type="match status" value="1"/>
</dbReference>
<dbReference type="SMART" id="SM00387">
    <property type="entry name" value="HATPase_c"/>
    <property type="match status" value="1"/>
</dbReference>
<dbReference type="Gene3D" id="3.30.450.20">
    <property type="entry name" value="PAS domain"/>
    <property type="match status" value="1"/>
</dbReference>
<dbReference type="InterPro" id="IPR004358">
    <property type="entry name" value="Sig_transdc_His_kin-like_C"/>
</dbReference>
<dbReference type="CDD" id="cd00075">
    <property type="entry name" value="HATPase"/>
    <property type="match status" value="1"/>
</dbReference>
<dbReference type="CDD" id="cd00082">
    <property type="entry name" value="HisKA"/>
    <property type="match status" value="1"/>
</dbReference>
<evidence type="ECO:0000256" key="4">
    <source>
        <dbReference type="ARBA" id="ARBA00022679"/>
    </source>
</evidence>
<keyword evidence="4" id="KW-0808">Transferase</keyword>
<gene>
    <name evidence="9" type="ORF">JIN82_11725</name>
</gene>
<comment type="catalytic activity">
    <reaction evidence="1">
        <text>ATP + protein L-histidine = ADP + protein N-phospho-L-histidine.</text>
        <dbReference type="EC" id="2.7.13.3"/>
    </reaction>
</comment>
<protein>
    <recommendedName>
        <fullName evidence="2">histidine kinase</fullName>
        <ecNumber evidence="2">2.7.13.3</ecNumber>
    </recommendedName>
</protein>
<dbReference type="PANTHER" id="PTHR45453">
    <property type="entry name" value="PHOSPHATE REGULON SENSOR PROTEIN PHOR"/>
    <property type="match status" value="1"/>
</dbReference>
<sequence>MVLSRDQLIDDLDDAILIITKDGLIEFANKQASRLCGDRQLNGRTLIEAFIDDRLAQSILDCVAKGGEQSDSIVLPGFSSPLNRDLGRSDSAWSLCVSPYKDSSGVEHGWYRVIMRDATESYNTDQVRRDFVANASHELRTPLAIISGYLENLLDDDLVEDTELARRFMGKMRKHSDRMARLVDEMLMLSRMESGIAQNISAEEFYLIECIDDVRERLSSIIVEQKAKLKVEVADDLLIIADRFYLTQVLFNLIENALKQNRNEKVRVVVSAGYDNGSVAIKVTDNGIGIPANDIPFIFRRFYRVEKHHNRDQVAGTGLGLSIVKRAVEAHGGEISVNSQPGLETCFTMRLPWVQKSAEKSD</sequence>